<keyword evidence="2" id="KW-1185">Reference proteome</keyword>
<reference evidence="2" key="1">
    <citation type="journal article" date="2023" name="Front. Plant Sci.">
        <title>Chromosomal-level genome assembly of Melastoma candidum provides insights into trichome evolution.</title>
        <authorList>
            <person name="Zhong Y."/>
            <person name="Wu W."/>
            <person name="Sun C."/>
            <person name="Zou P."/>
            <person name="Liu Y."/>
            <person name="Dai S."/>
            <person name="Zhou R."/>
        </authorList>
    </citation>
    <scope>NUCLEOTIDE SEQUENCE [LARGE SCALE GENOMIC DNA]</scope>
</reference>
<comment type="caution">
    <text evidence="1">The sequence shown here is derived from an EMBL/GenBank/DDBJ whole genome shotgun (WGS) entry which is preliminary data.</text>
</comment>
<gene>
    <name evidence="1" type="ORF">MLD38_002965</name>
</gene>
<sequence length="756" mass="84363">MEAATVAAAAASRAGSLQILPASAARKEWRAVSESQPSRSARNEDVERQKVGQVDERTIYEVQQGRQPSVTNSCSINIDTSSEDEVSRHLEDLARKREDLQLLEIQLRAEMIVKSEISEIKRDFDSQIKEHEDAAVKLQEQLQEKERALQDLERKMVEKDKEIIAMKRDNETAWAKDDLLREQKKELASYRRERDHSEAERLQHIQQIRELQEHAQDKERQHGELQEQYRVAQETILYKDEQLREAQAWIARKQEMVALQSHSLQAELRERTEQCNQLWLVWQRQFAEMEGFHMHRIQQLQLELADLKERNGSLSDGSHPYQSDVKDVSQLGLSKGNQLDANGSGLETVFQNGNSGKTLPQNERVPGASHGSPTLLGLPAYIPPGAVNALHPFIMHQQGLPHPVNSNVPPEAEHHSSVPSVSIMQQWHNQQGVPGENEVSEQEGKAIYSQNNRDEVISESKYQFHKSINRDAFQGGCLDSHASQGTDHKSSVSSSRKIQGSESVNGRHSDNFASQLEEFTAGSIESVVDEPGSESEQTSGQTRVGTVAKSPDSSLLDERSLLACVVRTIPSGGRIRISSTLPNRLAKMLAPLHWHDYKKKYGRLDEFVASHPKFFLIEGDYIQLVEGAQEMIAAKAAVAKVAAAAAASTTYSSALPNVAVTPMAQAHRVRNAPSLGGKQFQAIENGLVSADDPLHVPGKRNYQNGVKLNVSSWCNQWNTWLQSYSKTSGQDKWAYLSWAEIGVTGCGLNVDATDAN</sequence>
<accession>A0ACB9S161</accession>
<evidence type="ECO:0000313" key="2">
    <source>
        <dbReference type="Proteomes" id="UP001057402"/>
    </source>
</evidence>
<dbReference type="EMBL" id="CM042881">
    <property type="protein sequence ID" value="KAI4384869.1"/>
    <property type="molecule type" value="Genomic_DNA"/>
</dbReference>
<proteinExistence type="predicted"/>
<organism evidence="1 2">
    <name type="scientific">Melastoma candidum</name>
    <dbReference type="NCBI Taxonomy" id="119954"/>
    <lineage>
        <taxon>Eukaryota</taxon>
        <taxon>Viridiplantae</taxon>
        <taxon>Streptophyta</taxon>
        <taxon>Embryophyta</taxon>
        <taxon>Tracheophyta</taxon>
        <taxon>Spermatophyta</taxon>
        <taxon>Magnoliopsida</taxon>
        <taxon>eudicotyledons</taxon>
        <taxon>Gunneridae</taxon>
        <taxon>Pentapetalae</taxon>
        <taxon>rosids</taxon>
        <taxon>malvids</taxon>
        <taxon>Myrtales</taxon>
        <taxon>Melastomataceae</taxon>
        <taxon>Melastomatoideae</taxon>
        <taxon>Melastomateae</taxon>
        <taxon>Melastoma</taxon>
    </lineage>
</organism>
<protein>
    <submittedName>
        <fullName evidence="1">Uncharacterized protein</fullName>
    </submittedName>
</protein>
<dbReference type="Proteomes" id="UP001057402">
    <property type="component" value="Chromosome 2"/>
</dbReference>
<name>A0ACB9S161_9MYRT</name>
<evidence type="ECO:0000313" key="1">
    <source>
        <dbReference type="EMBL" id="KAI4384869.1"/>
    </source>
</evidence>